<dbReference type="PANTHER" id="PTHR43180">
    <property type="entry name" value="3-OXOACYL-(ACYL-CARRIER-PROTEIN) REDUCTASE (AFU_ORTHOLOGUE AFUA_6G11210)"/>
    <property type="match status" value="1"/>
</dbReference>
<dbReference type="GO" id="GO:0006629">
    <property type="term" value="P:lipid metabolic process"/>
    <property type="evidence" value="ECO:0007669"/>
    <property type="project" value="UniProtKB-KW"/>
</dbReference>
<gene>
    <name evidence="5" type="ORF">UFOPK2366_00218</name>
</gene>
<keyword evidence="4" id="KW-0443">Lipid metabolism</keyword>
<keyword evidence="2" id="KW-0560">Oxidoreductase</keyword>
<name>A0A6J6N4Q9_9ZZZZ</name>
<dbReference type="PRINTS" id="PR00080">
    <property type="entry name" value="SDRFAMILY"/>
</dbReference>
<dbReference type="EMBL" id="CAEZXM010000024">
    <property type="protein sequence ID" value="CAB4681127.1"/>
    <property type="molecule type" value="Genomic_DNA"/>
</dbReference>
<dbReference type="PRINTS" id="PR00081">
    <property type="entry name" value="GDHRDH"/>
</dbReference>
<evidence type="ECO:0000256" key="4">
    <source>
        <dbReference type="ARBA" id="ARBA00023098"/>
    </source>
</evidence>
<evidence type="ECO:0000256" key="1">
    <source>
        <dbReference type="ARBA" id="ARBA00006484"/>
    </source>
</evidence>
<protein>
    <submittedName>
        <fullName evidence="5">Unannotated protein</fullName>
    </submittedName>
</protein>
<sequence length="275" mass="27477">MDTTQAGRYAGKVAVITGAASGLGEATARLLVAEGGHVIIADYGAERGHAVAASLGDAARFVQCDVTNEADVAAAMDAAVNAWGRLDGAFANAGIVGVIGPIEQTPMDDFDRTIAVLVRGVFATVKHAARQMIACGNGGAIIATSSTAGVQGGLGPHTYAMAKAGVIGLTRSAAAELAQHRIRVNAIAPGSIPTGMTAHVMSGDPDALDKATAQIAATSPLGRAGSPNDIAETALFLLGNAGSYISGQCIVVDAGLTAGASMNSRWSRPGMVVAR</sequence>
<dbReference type="Pfam" id="PF13561">
    <property type="entry name" value="adh_short_C2"/>
    <property type="match status" value="1"/>
</dbReference>
<accession>A0A6J6N4Q9</accession>
<dbReference type="FunFam" id="3.40.50.720:FF:000084">
    <property type="entry name" value="Short-chain dehydrogenase reductase"/>
    <property type="match status" value="1"/>
</dbReference>
<dbReference type="Gene3D" id="3.40.50.720">
    <property type="entry name" value="NAD(P)-binding Rossmann-like Domain"/>
    <property type="match status" value="1"/>
</dbReference>
<comment type="similarity">
    <text evidence="1">Belongs to the short-chain dehydrogenases/reductases (SDR) family.</text>
</comment>
<dbReference type="GO" id="GO:0016491">
    <property type="term" value="F:oxidoreductase activity"/>
    <property type="evidence" value="ECO:0007669"/>
    <property type="project" value="UniProtKB-KW"/>
</dbReference>
<dbReference type="InterPro" id="IPR002347">
    <property type="entry name" value="SDR_fam"/>
</dbReference>
<organism evidence="5">
    <name type="scientific">freshwater metagenome</name>
    <dbReference type="NCBI Taxonomy" id="449393"/>
    <lineage>
        <taxon>unclassified sequences</taxon>
        <taxon>metagenomes</taxon>
        <taxon>ecological metagenomes</taxon>
    </lineage>
</organism>
<reference evidence="5" key="1">
    <citation type="submission" date="2020-05" db="EMBL/GenBank/DDBJ databases">
        <authorList>
            <person name="Chiriac C."/>
            <person name="Salcher M."/>
            <person name="Ghai R."/>
            <person name="Kavagutti S V."/>
        </authorList>
    </citation>
    <scope>NUCLEOTIDE SEQUENCE</scope>
</reference>
<dbReference type="PANTHER" id="PTHR43180:SF28">
    <property type="entry name" value="NAD(P)-BINDING ROSSMANN-FOLD SUPERFAMILY PROTEIN"/>
    <property type="match status" value="1"/>
</dbReference>
<evidence type="ECO:0000313" key="5">
    <source>
        <dbReference type="EMBL" id="CAB4681127.1"/>
    </source>
</evidence>
<dbReference type="AlphaFoldDB" id="A0A6J6N4Q9"/>
<keyword evidence="3" id="KW-0520">NAD</keyword>
<evidence type="ECO:0000256" key="3">
    <source>
        <dbReference type="ARBA" id="ARBA00023027"/>
    </source>
</evidence>
<dbReference type="SUPFAM" id="SSF51735">
    <property type="entry name" value="NAD(P)-binding Rossmann-fold domains"/>
    <property type="match status" value="1"/>
</dbReference>
<dbReference type="InterPro" id="IPR036291">
    <property type="entry name" value="NAD(P)-bd_dom_sf"/>
</dbReference>
<dbReference type="NCBIfam" id="NF005559">
    <property type="entry name" value="PRK07231.1"/>
    <property type="match status" value="1"/>
</dbReference>
<proteinExistence type="inferred from homology"/>
<evidence type="ECO:0000256" key="2">
    <source>
        <dbReference type="ARBA" id="ARBA00023002"/>
    </source>
</evidence>